<dbReference type="AlphaFoldDB" id="A0A7W9ZFU0"/>
<proteinExistence type="inferred from homology"/>
<dbReference type="RefSeq" id="WP_184263145.1">
    <property type="nucleotide sequence ID" value="NZ_JACIIX010000005.1"/>
</dbReference>
<feature type="transmembrane region" description="Helical" evidence="7">
    <location>
        <begin position="117"/>
        <end position="140"/>
    </location>
</feature>
<comment type="subcellular location">
    <subcellularLocation>
        <location evidence="1 7">Cell membrane</location>
        <topology evidence="1 7">Multi-pass membrane protein</topology>
    </subcellularLocation>
</comment>
<name>A0A7W9ZFU0_NOVIT</name>
<evidence type="ECO:0000256" key="7">
    <source>
        <dbReference type="HAMAP-Rule" id="MF_00672"/>
    </source>
</evidence>
<dbReference type="HAMAP" id="MF_00672">
    <property type="entry name" value="UPF0761"/>
    <property type="match status" value="1"/>
</dbReference>
<evidence type="ECO:0000313" key="10">
    <source>
        <dbReference type="Proteomes" id="UP000544872"/>
    </source>
</evidence>
<dbReference type="PANTHER" id="PTHR30213">
    <property type="entry name" value="INNER MEMBRANE PROTEIN YHJD"/>
    <property type="match status" value="1"/>
</dbReference>
<dbReference type="EMBL" id="JACIIX010000005">
    <property type="protein sequence ID" value="MBB6210313.1"/>
    <property type="molecule type" value="Genomic_DNA"/>
</dbReference>
<comment type="similarity">
    <text evidence="7">Belongs to the UPF0761 family.</text>
</comment>
<dbReference type="PANTHER" id="PTHR30213:SF0">
    <property type="entry name" value="UPF0761 MEMBRANE PROTEIN YIHY"/>
    <property type="match status" value="1"/>
</dbReference>
<reference evidence="9 10" key="1">
    <citation type="submission" date="2020-08" db="EMBL/GenBank/DDBJ databases">
        <title>Genomic Encyclopedia of Type Strains, Phase IV (KMG-IV): sequencing the most valuable type-strain genomes for metagenomic binning, comparative biology and taxonomic classification.</title>
        <authorList>
            <person name="Goeker M."/>
        </authorList>
    </citation>
    <scope>NUCLEOTIDE SEQUENCE [LARGE SCALE GENOMIC DNA]</scope>
    <source>
        <strain evidence="9 10">DSM 11590</strain>
    </source>
</reference>
<protein>
    <recommendedName>
        <fullName evidence="7">UPF0761 membrane protein FHS48_001728</fullName>
    </recommendedName>
</protein>
<organism evidence="9 10">
    <name type="scientific">Novispirillum itersonii</name>
    <name type="common">Aquaspirillum itersonii</name>
    <dbReference type="NCBI Taxonomy" id="189"/>
    <lineage>
        <taxon>Bacteria</taxon>
        <taxon>Pseudomonadati</taxon>
        <taxon>Pseudomonadota</taxon>
        <taxon>Alphaproteobacteria</taxon>
        <taxon>Rhodospirillales</taxon>
        <taxon>Novispirillaceae</taxon>
        <taxon>Novispirillum</taxon>
    </lineage>
</organism>
<evidence type="ECO:0000256" key="2">
    <source>
        <dbReference type="ARBA" id="ARBA00022475"/>
    </source>
</evidence>
<keyword evidence="4 7" id="KW-0812">Transmembrane</keyword>
<keyword evidence="3" id="KW-0997">Cell inner membrane</keyword>
<evidence type="ECO:0000313" key="9">
    <source>
        <dbReference type="EMBL" id="MBB6210313.1"/>
    </source>
</evidence>
<feature type="transmembrane region" description="Helical" evidence="7">
    <location>
        <begin position="64"/>
        <end position="84"/>
    </location>
</feature>
<keyword evidence="10" id="KW-1185">Reference proteome</keyword>
<feature type="transmembrane region" description="Helical" evidence="7">
    <location>
        <begin position="161"/>
        <end position="184"/>
    </location>
</feature>
<feature type="transmembrane region" description="Helical" evidence="7">
    <location>
        <begin position="274"/>
        <end position="293"/>
    </location>
</feature>
<comment type="caution">
    <text evidence="9">The sequence shown here is derived from an EMBL/GenBank/DDBJ whole genome shotgun (WGS) entry which is preliminary data.</text>
</comment>
<evidence type="ECO:0000256" key="6">
    <source>
        <dbReference type="ARBA" id="ARBA00023136"/>
    </source>
</evidence>
<dbReference type="Pfam" id="PF03631">
    <property type="entry name" value="Virul_fac_BrkB"/>
    <property type="match status" value="1"/>
</dbReference>
<evidence type="ECO:0000256" key="8">
    <source>
        <dbReference type="SAM" id="MobiDB-lite"/>
    </source>
</evidence>
<dbReference type="NCBIfam" id="TIGR00765">
    <property type="entry name" value="yihY_not_rbn"/>
    <property type="match status" value="1"/>
</dbReference>
<keyword evidence="2 7" id="KW-1003">Cell membrane</keyword>
<evidence type="ECO:0000256" key="3">
    <source>
        <dbReference type="ARBA" id="ARBA00022519"/>
    </source>
</evidence>
<evidence type="ECO:0000256" key="1">
    <source>
        <dbReference type="ARBA" id="ARBA00004651"/>
    </source>
</evidence>
<evidence type="ECO:0000256" key="5">
    <source>
        <dbReference type="ARBA" id="ARBA00022989"/>
    </source>
</evidence>
<evidence type="ECO:0000256" key="4">
    <source>
        <dbReference type="ARBA" id="ARBA00022692"/>
    </source>
</evidence>
<dbReference type="InterPro" id="IPR017039">
    <property type="entry name" value="Virul_fac_BrkB"/>
</dbReference>
<accession>A0A7W9ZFU0</accession>
<keyword evidence="6 7" id="KW-0472">Membrane</keyword>
<gene>
    <name evidence="9" type="ORF">FHS48_001728</name>
</gene>
<dbReference type="Proteomes" id="UP000544872">
    <property type="component" value="Unassembled WGS sequence"/>
</dbReference>
<feature type="region of interest" description="Disordered" evidence="8">
    <location>
        <begin position="1"/>
        <end position="21"/>
    </location>
</feature>
<feature type="transmembrane region" description="Helical" evidence="7">
    <location>
        <begin position="196"/>
        <end position="220"/>
    </location>
</feature>
<keyword evidence="5 7" id="KW-1133">Transmembrane helix</keyword>
<dbReference type="InterPro" id="IPR023679">
    <property type="entry name" value="UPF0761_bac"/>
</dbReference>
<dbReference type="GO" id="GO:0005886">
    <property type="term" value="C:plasma membrane"/>
    <property type="evidence" value="ECO:0007669"/>
    <property type="project" value="UniProtKB-SubCell"/>
</dbReference>
<feature type="transmembrane region" description="Helical" evidence="7">
    <location>
        <begin position="232"/>
        <end position="254"/>
    </location>
</feature>
<sequence length="446" mass="47816">MSSPGEHTPGEHTPGGVRPSGYRLTVRRLTQREAGPLAFALHLAQRARGDAVLRAAGALSYTSLLAVVPFLTLALAALGLFPVFEDARGAVQGFIFDNFVPTVGTTLHRNLARFIGAAGRLTLVGTLGLTVTAVLLLVSIERTFNVIFRVRRARPLVLRILLYWAFLTVGPLLLGGMFSLASWVMALGLRDQGVPVLLDLLAVMAPGLVTFAGLIGLYYLVPNRRVRLWDALLAAAVAAGLFWLLRAGFVAFISNVRTYESIYGTLAVAPLFLVWIYLSWVVVLCGAELAAALPEWRLRRIGLTDHGGLGRLVMALDLLRALEEATPRGAGLDRTGLLAVTALSEDAVILLLQRLSAAHFVARAENGRWVSTRSSHDATVQDLLLALEIGLPDSAVLEQAALERAVMGPALTDALSGAARMQAVGLSIPLDRVMWDRRPGGGAGRH</sequence>